<keyword evidence="3 6" id="KW-1133">Transmembrane helix</keyword>
<keyword evidence="2 6" id="KW-0812">Transmembrane</keyword>
<evidence type="ECO:0000256" key="1">
    <source>
        <dbReference type="ARBA" id="ARBA00004370"/>
    </source>
</evidence>
<dbReference type="Proteomes" id="UP000187209">
    <property type="component" value="Unassembled WGS sequence"/>
</dbReference>
<dbReference type="PROSITE" id="PS50089">
    <property type="entry name" value="ZF_RING_2"/>
    <property type="match status" value="1"/>
</dbReference>
<comment type="caution">
    <text evidence="8">The sequence shown here is derived from an EMBL/GenBank/DDBJ whole genome shotgun (WGS) entry which is preliminary data.</text>
</comment>
<dbReference type="OrthoDB" id="10045365at2759"/>
<sequence>MPLLFLLIQLCLGEWEFLSPDNLVSIKPNVAIANFGNPQYLNTFAKLVYTTPSNCEVKESFSDNQFALVYLSYTCSLVNLARTAQSRGALGVIMVANLEIVGDMMYAIDYLDESISIDIPALVISKSLGDTLKKYSDKDVVISYNYKKFPISQNPSISIMFTSNYTQDKPFIESLKELIKKRDGYMYLKDISVVASSLNTELYDNTTCIYYDSTKFVCVPSSDTVTGFEKLKNTVVIINFFNSLTDISMIDTFFNYLSDLYSSCANDYKIECNQNILLKYGTFNDDAASLKNMYKYSKIISRTQIAGVDVFWSDYIEDAYCLSRSEDNEMCGAYSGSCTYSMLMDDDCSPLCNNAAGDYDNLMCLKVSTCYSFLLNNGQCEVSCPDDSDCDKSDSDSLLLVKILVPIFGFLLLIGIGFLIYFYCKYRNTKEASSTELSLTGNANRTSYRKETFNDQLRGNRDNTCTLCFTVIEVNDECIVMTSGCTHFFHTRCFLAEIKRRNNYCCPQCNEDPIPSLINPHEAIAIPDNRN</sequence>
<organism evidence="8 9">
    <name type="scientific">Stentor coeruleus</name>
    <dbReference type="NCBI Taxonomy" id="5963"/>
    <lineage>
        <taxon>Eukaryota</taxon>
        <taxon>Sar</taxon>
        <taxon>Alveolata</taxon>
        <taxon>Ciliophora</taxon>
        <taxon>Postciliodesmatophora</taxon>
        <taxon>Heterotrichea</taxon>
        <taxon>Heterotrichida</taxon>
        <taxon>Stentoridae</taxon>
        <taxon>Stentor</taxon>
    </lineage>
</organism>
<dbReference type="Gene3D" id="3.30.40.10">
    <property type="entry name" value="Zinc/RING finger domain, C3HC4 (zinc finger)"/>
    <property type="match status" value="1"/>
</dbReference>
<keyword evidence="5" id="KW-0479">Metal-binding</keyword>
<feature type="transmembrane region" description="Helical" evidence="6">
    <location>
        <begin position="403"/>
        <end position="424"/>
    </location>
</feature>
<dbReference type="GO" id="GO:0016020">
    <property type="term" value="C:membrane"/>
    <property type="evidence" value="ECO:0007669"/>
    <property type="project" value="UniProtKB-SubCell"/>
</dbReference>
<evidence type="ECO:0000313" key="9">
    <source>
        <dbReference type="Proteomes" id="UP000187209"/>
    </source>
</evidence>
<accession>A0A1R2D0T1</accession>
<protein>
    <recommendedName>
        <fullName evidence="7">RING-type domain-containing protein</fullName>
    </recommendedName>
</protein>
<dbReference type="InterPro" id="IPR003137">
    <property type="entry name" value="PA_domain"/>
</dbReference>
<dbReference type="SUPFAM" id="SSF57850">
    <property type="entry name" value="RING/U-box"/>
    <property type="match status" value="1"/>
</dbReference>
<comment type="subcellular location">
    <subcellularLocation>
        <location evidence="1">Membrane</location>
    </subcellularLocation>
</comment>
<dbReference type="InterPro" id="IPR013083">
    <property type="entry name" value="Znf_RING/FYVE/PHD"/>
</dbReference>
<reference evidence="8 9" key="1">
    <citation type="submission" date="2016-11" db="EMBL/GenBank/DDBJ databases">
        <title>The macronuclear genome of Stentor coeruleus: a giant cell with tiny introns.</title>
        <authorList>
            <person name="Slabodnick M."/>
            <person name="Ruby J.G."/>
            <person name="Reiff S.B."/>
            <person name="Swart E.C."/>
            <person name="Gosai S."/>
            <person name="Prabakaran S."/>
            <person name="Witkowska E."/>
            <person name="Larue G.E."/>
            <person name="Fisher S."/>
            <person name="Freeman R.M."/>
            <person name="Gunawardena J."/>
            <person name="Chu W."/>
            <person name="Stover N.A."/>
            <person name="Gregory B.D."/>
            <person name="Nowacki M."/>
            <person name="Derisi J."/>
            <person name="Roy S.W."/>
            <person name="Marshall W.F."/>
            <person name="Sood P."/>
        </authorList>
    </citation>
    <scope>NUCLEOTIDE SEQUENCE [LARGE SCALE GENOMIC DNA]</scope>
    <source>
        <strain evidence="8">WM001</strain>
    </source>
</reference>
<dbReference type="AlphaFoldDB" id="A0A1R2D0T1"/>
<evidence type="ECO:0000256" key="5">
    <source>
        <dbReference type="PROSITE-ProRule" id="PRU00175"/>
    </source>
</evidence>
<evidence type="ECO:0000256" key="3">
    <source>
        <dbReference type="ARBA" id="ARBA00022989"/>
    </source>
</evidence>
<dbReference type="GO" id="GO:0008270">
    <property type="term" value="F:zinc ion binding"/>
    <property type="evidence" value="ECO:0007669"/>
    <property type="project" value="UniProtKB-KW"/>
</dbReference>
<evidence type="ECO:0000256" key="6">
    <source>
        <dbReference type="SAM" id="Phobius"/>
    </source>
</evidence>
<dbReference type="Pfam" id="PF02225">
    <property type="entry name" value="PA"/>
    <property type="match status" value="1"/>
</dbReference>
<keyword evidence="4 6" id="KW-0472">Membrane</keyword>
<evidence type="ECO:0000313" key="8">
    <source>
        <dbReference type="EMBL" id="OMJ94864.1"/>
    </source>
</evidence>
<keyword evidence="5" id="KW-0863">Zinc-finger</keyword>
<gene>
    <name evidence="8" type="ORF">SteCoe_1891</name>
</gene>
<proteinExistence type="predicted"/>
<keyword evidence="9" id="KW-1185">Reference proteome</keyword>
<evidence type="ECO:0000256" key="2">
    <source>
        <dbReference type="ARBA" id="ARBA00022692"/>
    </source>
</evidence>
<dbReference type="EMBL" id="MPUH01000020">
    <property type="protein sequence ID" value="OMJ94864.1"/>
    <property type="molecule type" value="Genomic_DNA"/>
</dbReference>
<evidence type="ECO:0000259" key="7">
    <source>
        <dbReference type="PROSITE" id="PS50089"/>
    </source>
</evidence>
<feature type="domain" description="RING-type" evidence="7">
    <location>
        <begin position="465"/>
        <end position="510"/>
    </location>
</feature>
<dbReference type="Gene3D" id="3.50.30.30">
    <property type="match status" value="1"/>
</dbReference>
<dbReference type="CDD" id="cd16448">
    <property type="entry name" value="RING-H2"/>
    <property type="match status" value="1"/>
</dbReference>
<name>A0A1R2D0T1_9CILI</name>
<evidence type="ECO:0000256" key="4">
    <source>
        <dbReference type="ARBA" id="ARBA00023136"/>
    </source>
</evidence>
<dbReference type="InterPro" id="IPR001841">
    <property type="entry name" value="Znf_RING"/>
</dbReference>
<keyword evidence="5" id="KW-0862">Zinc</keyword>